<dbReference type="Proteomes" id="UP000748025">
    <property type="component" value="Unassembled WGS sequence"/>
</dbReference>
<evidence type="ECO:0000313" key="1">
    <source>
        <dbReference type="EMBL" id="KAG6015783.1"/>
    </source>
</evidence>
<gene>
    <name evidence="1" type="ORF">E4U43_004804</name>
</gene>
<reference evidence="1" key="1">
    <citation type="journal article" date="2020" name="bioRxiv">
        <title>Whole genome comparisons of ergot fungi reveals the divergence and evolution of species within the genus Claviceps are the result of varying mechanisms driving genome evolution and host range expansion.</title>
        <authorList>
            <person name="Wyka S.A."/>
            <person name="Mondo S.J."/>
            <person name="Liu M."/>
            <person name="Dettman J."/>
            <person name="Nalam V."/>
            <person name="Broders K.D."/>
        </authorList>
    </citation>
    <scope>NUCLEOTIDE SEQUENCE</scope>
    <source>
        <strain evidence="1">CCC 602</strain>
    </source>
</reference>
<keyword evidence="2" id="KW-1185">Reference proteome</keyword>
<accession>A0A9P7NH08</accession>
<name>A0A9P7NH08_9HYPO</name>
<dbReference type="OrthoDB" id="4777826at2759"/>
<organism evidence="1 2">
    <name type="scientific">Claviceps pusilla</name>
    <dbReference type="NCBI Taxonomy" id="123648"/>
    <lineage>
        <taxon>Eukaryota</taxon>
        <taxon>Fungi</taxon>
        <taxon>Dikarya</taxon>
        <taxon>Ascomycota</taxon>
        <taxon>Pezizomycotina</taxon>
        <taxon>Sordariomycetes</taxon>
        <taxon>Hypocreomycetidae</taxon>
        <taxon>Hypocreales</taxon>
        <taxon>Clavicipitaceae</taxon>
        <taxon>Claviceps</taxon>
    </lineage>
</organism>
<dbReference type="EMBL" id="SRPW01000312">
    <property type="protein sequence ID" value="KAG6015783.1"/>
    <property type="molecule type" value="Genomic_DNA"/>
</dbReference>
<proteinExistence type="predicted"/>
<evidence type="ECO:0000313" key="2">
    <source>
        <dbReference type="Proteomes" id="UP000748025"/>
    </source>
</evidence>
<comment type="caution">
    <text evidence="1">The sequence shown here is derived from an EMBL/GenBank/DDBJ whole genome shotgun (WGS) entry which is preliminary data.</text>
</comment>
<sequence length="59" mass="6750">MATNKGKAGFWSNSDVLHDLVMCFYMASTEAGVMTTEIRKDIEARMKDLNHQVTWEAIR</sequence>
<dbReference type="AlphaFoldDB" id="A0A9P7NH08"/>
<protein>
    <submittedName>
        <fullName evidence="1">Uncharacterized protein</fullName>
    </submittedName>
</protein>